<dbReference type="AlphaFoldDB" id="A0A1W2BCP3"/>
<proteinExistence type="predicted"/>
<dbReference type="Proteomes" id="UP000192756">
    <property type="component" value="Unassembled WGS sequence"/>
</dbReference>
<gene>
    <name evidence="1" type="ORF">SAMN04488524_2232</name>
</gene>
<sequence>MPNIVPCMSSTIYQPFKNFDFKYKSCFLSGDTFKSPIEQINILPAWLLGVAHFSGEEQIKLLDESVRSYNALKVPCNTEILTHFIQPLEEKVSAAFAKGYEGVSALDEADLFKWIGKFIYGLIYIEMNAAVRLQQLSADGLNMSQGLMHKFGNLNTMIQSIYLDVVFEDFIPWSIVVVPLENKETPFSFRDEINTLTFSLKLKDFGIIACLQDNGTNKKYHQELLDQIEEKPLSAEQFEELCARFFYSAYLFNRLPEYAIMPVEGSVYIDAMPLKGTLNKPLFDHWQHKTYAQVLQDFWKPWGHTLFEIIKDPTKPMSYFDPAALPETN</sequence>
<protein>
    <submittedName>
        <fullName evidence="1">Uncharacterized protein</fullName>
    </submittedName>
</protein>
<evidence type="ECO:0000313" key="2">
    <source>
        <dbReference type="Proteomes" id="UP000192756"/>
    </source>
</evidence>
<accession>A0A1W2BCP3</accession>
<evidence type="ECO:0000313" key="1">
    <source>
        <dbReference type="EMBL" id="SMC70604.1"/>
    </source>
</evidence>
<keyword evidence="2" id="KW-1185">Reference proteome</keyword>
<reference evidence="2" key="1">
    <citation type="submission" date="2017-04" db="EMBL/GenBank/DDBJ databases">
        <authorList>
            <person name="Varghese N."/>
            <person name="Submissions S."/>
        </authorList>
    </citation>
    <scope>NUCLEOTIDE SEQUENCE [LARGE SCALE GENOMIC DNA]</scope>
    <source>
        <strain evidence="2">DSM 12126</strain>
    </source>
</reference>
<name>A0A1W2BCP3_9SPHI</name>
<organism evidence="1 2">
    <name type="scientific">Pedobacter africanus</name>
    <dbReference type="NCBI Taxonomy" id="151894"/>
    <lineage>
        <taxon>Bacteria</taxon>
        <taxon>Pseudomonadati</taxon>
        <taxon>Bacteroidota</taxon>
        <taxon>Sphingobacteriia</taxon>
        <taxon>Sphingobacteriales</taxon>
        <taxon>Sphingobacteriaceae</taxon>
        <taxon>Pedobacter</taxon>
    </lineage>
</organism>
<dbReference type="EMBL" id="FWXT01000001">
    <property type="protein sequence ID" value="SMC70604.1"/>
    <property type="molecule type" value="Genomic_DNA"/>
</dbReference>